<evidence type="ECO:0000256" key="3">
    <source>
        <dbReference type="SAM" id="Coils"/>
    </source>
</evidence>
<protein>
    <recommendedName>
        <fullName evidence="5">Lebercilin domain-containing protein</fullName>
    </recommendedName>
</protein>
<dbReference type="GO" id="GO:0005930">
    <property type="term" value="C:axoneme"/>
    <property type="evidence" value="ECO:0007669"/>
    <property type="project" value="TreeGrafter"/>
</dbReference>
<dbReference type="Pfam" id="PF15619">
    <property type="entry name" value="Lebercilin"/>
    <property type="match status" value="2"/>
</dbReference>
<feature type="domain" description="Lebercilin" evidence="5">
    <location>
        <begin position="329"/>
        <end position="407"/>
    </location>
</feature>
<dbReference type="AlphaFoldDB" id="A0AAV6GPW0"/>
<feature type="compositionally biased region" description="Basic and acidic residues" evidence="4">
    <location>
        <begin position="329"/>
        <end position="341"/>
    </location>
</feature>
<dbReference type="GO" id="GO:0042073">
    <property type="term" value="P:intraciliary transport"/>
    <property type="evidence" value="ECO:0007669"/>
    <property type="project" value="TreeGrafter"/>
</dbReference>
<evidence type="ECO:0000256" key="4">
    <source>
        <dbReference type="SAM" id="MobiDB-lite"/>
    </source>
</evidence>
<keyword evidence="7" id="KW-1185">Reference proteome</keyword>
<feature type="compositionally biased region" description="Basic and acidic residues" evidence="4">
    <location>
        <begin position="545"/>
        <end position="558"/>
    </location>
</feature>
<dbReference type="Proteomes" id="UP000823561">
    <property type="component" value="Chromosome 8"/>
</dbReference>
<feature type="region of interest" description="Disordered" evidence="4">
    <location>
        <begin position="1"/>
        <end position="197"/>
    </location>
</feature>
<proteinExistence type="inferred from homology"/>
<dbReference type="PANTHER" id="PTHR16650:SF10">
    <property type="entry name" value="LEBERCILIN"/>
    <property type="match status" value="1"/>
</dbReference>
<feature type="compositionally biased region" description="Basic residues" evidence="4">
    <location>
        <begin position="184"/>
        <end position="193"/>
    </location>
</feature>
<dbReference type="InterPro" id="IPR026188">
    <property type="entry name" value="Lebercilin-like"/>
</dbReference>
<accession>A0AAV6GPW0</accession>
<keyword evidence="2 3" id="KW-0175">Coiled coil</keyword>
<feature type="compositionally biased region" description="Basic and acidic residues" evidence="4">
    <location>
        <begin position="373"/>
        <end position="388"/>
    </location>
</feature>
<evidence type="ECO:0000259" key="5">
    <source>
        <dbReference type="Pfam" id="PF15619"/>
    </source>
</evidence>
<feature type="compositionally biased region" description="Basic and acidic residues" evidence="4">
    <location>
        <begin position="468"/>
        <end position="484"/>
    </location>
</feature>
<organism evidence="6 7">
    <name type="scientific">Alosa alosa</name>
    <name type="common">allis shad</name>
    <dbReference type="NCBI Taxonomy" id="278164"/>
    <lineage>
        <taxon>Eukaryota</taxon>
        <taxon>Metazoa</taxon>
        <taxon>Chordata</taxon>
        <taxon>Craniata</taxon>
        <taxon>Vertebrata</taxon>
        <taxon>Euteleostomi</taxon>
        <taxon>Actinopterygii</taxon>
        <taxon>Neopterygii</taxon>
        <taxon>Teleostei</taxon>
        <taxon>Clupei</taxon>
        <taxon>Clupeiformes</taxon>
        <taxon>Clupeoidei</taxon>
        <taxon>Clupeidae</taxon>
        <taxon>Alosa</taxon>
    </lineage>
</organism>
<dbReference type="EMBL" id="JADWDJ010000008">
    <property type="protein sequence ID" value="KAG5277153.1"/>
    <property type="molecule type" value="Genomic_DNA"/>
</dbReference>
<feature type="compositionally biased region" description="Polar residues" evidence="4">
    <location>
        <begin position="8"/>
        <end position="19"/>
    </location>
</feature>
<gene>
    <name evidence="6" type="ORF">AALO_G00114140</name>
</gene>
<evidence type="ECO:0000256" key="1">
    <source>
        <dbReference type="ARBA" id="ARBA00010229"/>
    </source>
</evidence>
<feature type="region of interest" description="Disordered" evidence="4">
    <location>
        <begin position="311"/>
        <end position="388"/>
    </location>
</feature>
<comment type="caution">
    <text evidence="6">The sequence shown here is derived from an EMBL/GenBank/DDBJ whole genome shotgun (WGS) entry which is preliminary data.</text>
</comment>
<reference evidence="6" key="1">
    <citation type="submission" date="2020-10" db="EMBL/GenBank/DDBJ databases">
        <title>Chromosome-scale genome assembly of the Allis shad, Alosa alosa.</title>
        <authorList>
            <person name="Margot Z."/>
            <person name="Christophe K."/>
            <person name="Cabau C."/>
            <person name="Louis A."/>
            <person name="Berthelot C."/>
            <person name="Parey E."/>
            <person name="Roest Crollius H."/>
            <person name="Montfort J."/>
            <person name="Robinson-Rechavi M."/>
            <person name="Bucao C."/>
            <person name="Bouchez O."/>
            <person name="Gislard M."/>
            <person name="Lluch J."/>
            <person name="Milhes M."/>
            <person name="Lampietro C."/>
            <person name="Lopez Roques C."/>
            <person name="Donnadieu C."/>
            <person name="Braasch I."/>
            <person name="Desvignes T."/>
            <person name="Postlethwait J."/>
            <person name="Bobe J."/>
            <person name="Guiguen Y."/>
        </authorList>
    </citation>
    <scope>NUCLEOTIDE SEQUENCE</scope>
    <source>
        <strain evidence="6">M-15738</strain>
        <tissue evidence="6">Blood</tissue>
    </source>
</reference>
<feature type="compositionally biased region" description="Low complexity" evidence="4">
    <location>
        <begin position="131"/>
        <end position="157"/>
    </location>
</feature>
<feature type="compositionally biased region" description="Basic and acidic residues" evidence="4">
    <location>
        <begin position="578"/>
        <end position="590"/>
    </location>
</feature>
<comment type="similarity">
    <text evidence="1">Belongs to the LCA5 family.</text>
</comment>
<feature type="compositionally biased region" description="Low complexity" evidence="4">
    <location>
        <begin position="678"/>
        <end position="695"/>
    </location>
</feature>
<feature type="compositionally biased region" description="Basic and acidic residues" evidence="4">
    <location>
        <begin position="493"/>
        <end position="538"/>
    </location>
</feature>
<feature type="compositionally biased region" description="Basic and acidic residues" evidence="4">
    <location>
        <begin position="58"/>
        <end position="115"/>
    </location>
</feature>
<evidence type="ECO:0000313" key="6">
    <source>
        <dbReference type="EMBL" id="KAG5277153.1"/>
    </source>
</evidence>
<feature type="compositionally biased region" description="Basic and acidic residues" evidence="4">
    <location>
        <begin position="599"/>
        <end position="622"/>
    </location>
</feature>
<feature type="domain" description="Lebercilin" evidence="5">
    <location>
        <begin position="240"/>
        <end position="322"/>
    </location>
</feature>
<feature type="compositionally biased region" description="Basic and acidic residues" evidence="4">
    <location>
        <begin position="348"/>
        <end position="361"/>
    </location>
</feature>
<feature type="region of interest" description="Disordered" evidence="4">
    <location>
        <begin position="409"/>
        <end position="701"/>
    </location>
</feature>
<dbReference type="PANTHER" id="PTHR16650">
    <property type="entry name" value="C21ORF13-RELATED"/>
    <property type="match status" value="1"/>
</dbReference>
<feature type="coiled-coil region" evidence="3">
    <location>
        <begin position="252"/>
        <end position="303"/>
    </location>
</feature>
<name>A0AAV6GPW0_9TELE</name>
<evidence type="ECO:0000313" key="7">
    <source>
        <dbReference type="Proteomes" id="UP000823561"/>
    </source>
</evidence>
<evidence type="ECO:0000256" key="2">
    <source>
        <dbReference type="ARBA" id="ARBA00023054"/>
    </source>
</evidence>
<sequence length="701" mass="79551">MNRKEGESMNSQGITPNNSEDNRELELSCQSLRAAGRSRAPDAREGEGVGALQCLTWPKRDKRWEDSDSSPGDHDHDHDLDRESRLDRARTRTKEPADVDRDRDPDRDHVSDREGSSGSFYSEDCDKLTPSERSISPGSASASPRRPAPARKVSSSPLHRAGYRRGASHPPHVKGQPKGVSRLPHLKGHRKGGSRLLRPGMQHAPHRWGCASLGAQGGGAGGQRTSSLTKEPPARDLDLVTKRLLSARLLKIHELKNAFAELQLQTDQLRTENRLLRQLQLRHEKALNRYSDTESEIAQLLARHNNEGELLEGLGGRSQERLGATAEGRLGEREELTRRLEASQQRAQESERKVKELERNMELSSGSFQRQLAGERRRTHEAQEELRSLQEEVDRLTLKLKEKERELDTRNIYANRMRHTPASRKDTDSAAKKKVPSRSNSKAVQTDDRALSLDFPSPPPAITDGNELPEHRTDDYLSLKELHNGELTPKEANAARDRDQERERERELDRERERERGRERERLKKEREDKEREEKQRFNQELSTLEEKAKRLRDDKLAAHAPVLPDIPSVEGAGPAVHELKHWEKEDDTRKKHGLSISQKEEENRKKRDLIQEEVVKAKDAESPTATVAKQETAEDERLRKQRLLAKMREIDQQNQGGDPDRFFSESAGEPPPPEAPSLPGSLSHGTRTSPSSVSRSRRRA</sequence>
<dbReference type="InterPro" id="IPR028933">
    <property type="entry name" value="Lebercilin_dom"/>
</dbReference>